<evidence type="ECO:0000313" key="2">
    <source>
        <dbReference type="Proteomes" id="UP000054166"/>
    </source>
</evidence>
<dbReference type="AlphaFoldDB" id="A0A0C3AFQ1"/>
<sequence length="90" mass="9961">MAYRYQCTVKWNIGAANAFQISLVSCLVNTTIQYTGCHDDSVRTRLATGRQHDFQLLHLSVTHIFSIGIGQSIDKHTYAHPPSCSSSPGH</sequence>
<dbReference type="HOGENOM" id="CLU_2441675_0_0_1"/>
<organism evidence="1 2">
    <name type="scientific">Piloderma croceum (strain F 1598)</name>
    <dbReference type="NCBI Taxonomy" id="765440"/>
    <lineage>
        <taxon>Eukaryota</taxon>
        <taxon>Fungi</taxon>
        <taxon>Dikarya</taxon>
        <taxon>Basidiomycota</taxon>
        <taxon>Agaricomycotina</taxon>
        <taxon>Agaricomycetes</taxon>
        <taxon>Agaricomycetidae</taxon>
        <taxon>Atheliales</taxon>
        <taxon>Atheliaceae</taxon>
        <taxon>Piloderma</taxon>
    </lineage>
</organism>
<proteinExistence type="predicted"/>
<keyword evidence="2" id="KW-1185">Reference proteome</keyword>
<dbReference type="InParanoid" id="A0A0C3AFQ1"/>
<dbReference type="PROSITE" id="PS51257">
    <property type="entry name" value="PROKAR_LIPOPROTEIN"/>
    <property type="match status" value="1"/>
</dbReference>
<reference evidence="2" key="2">
    <citation type="submission" date="2015-01" db="EMBL/GenBank/DDBJ databases">
        <title>Evolutionary Origins and Diversification of the Mycorrhizal Mutualists.</title>
        <authorList>
            <consortium name="DOE Joint Genome Institute"/>
            <consortium name="Mycorrhizal Genomics Consortium"/>
            <person name="Kohler A."/>
            <person name="Kuo A."/>
            <person name="Nagy L.G."/>
            <person name="Floudas D."/>
            <person name="Copeland A."/>
            <person name="Barry K.W."/>
            <person name="Cichocki N."/>
            <person name="Veneault-Fourrey C."/>
            <person name="LaButti K."/>
            <person name="Lindquist E.A."/>
            <person name="Lipzen A."/>
            <person name="Lundell T."/>
            <person name="Morin E."/>
            <person name="Murat C."/>
            <person name="Riley R."/>
            <person name="Ohm R."/>
            <person name="Sun H."/>
            <person name="Tunlid A."/>
            <person name="Henrissat B."/>
            <person name="Grigoriev I.V."/>
            <person name="Hibbett D.S."/>
            <person name="Martin F."/>
        </authorList>
    </citation>
    <scope>NUCLEOTIDE SEQUENCE [LARGE SCALE GENOMIC DNA]</scope>
    <source>
        <strain evidence="2">F 1598</strain>
    </source>
</reference>
<accession>A0A0C3AFQ1</accession>
<dbReference type="EMBL" id="KN833119">
    <property type="protein sequence ID" value="KIM72603.1"/>
    <property type="molecule type" value="Genomic_DNA"/>
</dbReference>
<dbReference type="Proteomes" id="UP000054166">
    <property type="component" value="Unassembled WGS sequence"/>
</dbReference>
<gene>
    <name evidence="1" type="ORF">PILCRDRAFT_739618</name>
</gene>
<protein>
    <submittedName>
        <fullName evidence="1">Uncharacterized protein</fullName>
    </submittedName>
</protein>
<reference evidence="1 2" key="1">
    <citation type="submission" date="2014-04" db="EMBL/GenBank/DDBJ databases">
        <authorList>
            <consortium name="DOE Joint Genome Institute"/>
            <person name="Kuo A."/>
            <person name="Tarkka M."/>
            <person name="Buscot F."/>
            <person name="Kohler A."/>
            <person name="Nagy L.G."/>
            <person name="Floudas D."/>
            <person name="Copeland A."/>
            <person name="Barry K.W."/>
            <person name="Cichocki N."/>
            <person name="Veneault-Fourrey C."/>
            <person name="LaButti K."/>
            <person name="Lindquist E.A."/>
            <person name="Lipzen A."/>
            <person name="Lundell T."/>
            <person name="Morin E."/>
            <person name="Murat C."/>
            <person name="Sun H."/>
            <person name="Tunlid A."/>
            <person name="Henrissat B."/>
            <person name="Grigoriev I.V."/>
            <person name="Hibbett D.S."/>
            <person name="Martin F."/>
            <person name="Nordberg H.P."/>
            <person name="Cantor M.N."/>
            <person name="Hua S.X."/>
        </authorList>
    </citation>
    <scope>NUCLEOTIDE SEQUENCE [LARGE SCALE GENOMIC DNA]</scope>
    <source>
        <strain evidence="1 2">F 1598</strain>
    </source>
</reference>
<evidence type="ECO:0000313" key="1">
    <source>
        <dbReference type="EMBL" id="KIM72603.1"/>
    </source>
</evidence>
<name>A0A0C3AFQ1_PILCF</name>